<dbReference type="AlphaFoldDB" id="A0A0D2S8P5"/>
<accession>A0A0D2S8P5</accession>
<evidence type="ECO:0000313" key="1">
    <source>
        <dbReference type="EMBL" id="KJB59618.1"/>
    </source>
</evidence>
<evidence type="ECO:0000313" key="2">
    <source>
        <dbReference type="Proteomes" id="UP000032304"/>
    </source>
</evidence>
<keyword evidence="2" id="KW-1185">Reference proteome</keyword>
<reference evidence="1 2" key="1">
    <citation type="journal article" date="2012" name="Nature">
        <title>Repeated polyploidization of Gossypium genomes and the evolution of spinnable cotton fibres.</title>
        <authorList>
            <person name="Paterson A.H."/>
            <person name="Wendel J.F."/>
            <person name="Gundlach H."/>
            <person name="Guo H."/>
            <person name="Jenkins J."/>
            <person name="Jin D."/>
            <person name="Llewellyn D."/>
            <person name="Showmaker K.C."/>
            <person name="Shu S."/>
            <person name="Udall J."/>
            <person name="Yoo M.J."/>
            <person name="Byers R."/>
            <person name="Chen W."/>
            <person name="Doron-Faigenboim A."/>
            <person name="Duke M.V."/>
            <person name="Gong L."/>
            <person name="Grimwood J."/>
            <person name="Grover C."/>
            <person name="Grupp K."/>
            <person name="Hu G."/>
            <person name="Lee T.H."/>
            <person name="Li J."/>
            <person name="Lin L."/>
            <person name="Liu T."/>
            <person name="Marler B.S."/>
            <person name="Page J.T."/>
            <person name="Roberts A.W."/>
            <person name="Romanel E."/>
            <person name="Sanders W.S."/>
            <person name="Szadkowski E."/>
            <person name="Tan X."/>
            <person name="Tang H."/>
            <person name="Xu C."/>
            <person name="Wang J."/>
            <person name="Wang Z."/>
            <person name="Zhang D."/>
            <person name="Zhang L."/>
            <person name="Ashrafi H."/>
            <person name="Bedon F."/>
            <person name="Bowers J.E."/>
            <person name="Brubaker C.L."/>
            <person name="Chee P.W."/>
            <person name="Das S."/>
            <person name="Gingle A.R."/>
            <person name="Haigler C.H."/>
            <person name="Harker D."/>
            <person name="Hoffmann L.V."/>
            <person name="Hovav R."/>
            <person name="Jones D.C."/>
            <person name="Lemke C."/>
            <person name="Mansoor S."/>
            <person name="ur Rahman M."/>
            <person name="Rainville L.N."/>
            <person name="Rambani A."/>
            <person name="Reddy U.K."/>
            <person name="Rong J.K."/>
            <person name="Saranga Y."/>
            <person name="Scheffler B.E."/>
            <person name="Scheffler J.A."/>
            <person name="Stelly D.M."/>
            <person name="Triplett B.A."/>
            <person name="Van Deynze A."/>
            <person name="Vaslin M.F."/>
            <person name="Waghmare V.N."/>
            <person name="Walford S.A."/>
            <person name="Wright R.J."/>
            <person name="Zaki E.A."/>
            <person name="Zhang T."/>
            <person name="Dennis E.S."/>
            <person name="Mayer K.F."/>
            <person name="Peterson D.G."/>
            <person name="Rokhsar D.S."/>
            <person name="Wang X."/>
            <person name="Schmutz J."/>
        </authorList>
    </citation>
    <scope>NUCLEOTIDE SEQUENCE [LARGE SCALE GENOMIC DNA]</scope>
</reference>
<protein>
    <submittedName>
        <fullName evidence="1">Uncharacterized protein</fullName>
    </submittedName>
</protein>
<name>A0A0D2S8P5_GOSRA</name>
<organism evidence="1 2">
    <name type="scientific">Gossypium raimondii</name>
    <name type="common">Peruvian cotton</name>
    <name type="synonym">Gossypium klotzschianum subsp. raimondii</name>
    <dbReference type="NCBI Taxonomy" id="29730"/>
    <lineage>
        <taxon>Eukaryota</taxon>
        <taxon>Viridiplantae</taxon>
        <taxon>Streptophyta</taxon>
        <taxon>Embryophyta</taxon>
        <taxon>Tracheophyta</taxon>
        <taxon>Spermatophyta</taxon>
        <taxon>Magnoliopsida</taxon>
        <taxon>eudicotyledons</taxon>
        <taxon>Gunneridae</taxon>
        <taxon>Pentapetalae</taxon>
        <taxon>rosids</taxon>
        <taxon>malvids</taxon>
        <taxon>Malvales</taxon>
        <taxon>Malvaceae</taxon>
        <taxon>Malvoideae</taxon>
        <taxon>Gossypium</taxon>
    </lineage>
</organism>
<dbReference type="Gramene" id="KJB59618">
    <property type="protein sequence ID" value="KJB59618"/>
    <property type="gene ID" value="B456_009G264200"/>
</dbReference>
<dbReference type="EMBL" id="CM001748">
    <property type="protein sequence ID" value="KJB59618.1"/>
    <property type="molecule type" value="Genomic_DNA"/>
</dbReference>
<sequence length="42" mass="4753">MLAILLPSRQGFTSIEKMIHSDPHESPTLLHCVNQCCIFKRG</sequence>
<gene>
    <name evidence="1" type="ORF">B456_009G264200</name>
</gene>
<dbReference type="Proteomes" id="UP000032304">
    <property type="component" value="Chromosome 9"/>
</dbReference>
<proteinExistence type="predicted"/>